<dbReference type="PANTHER" id="PTHR43521:SF1">
    <property type="entry name" value="ALPHA-AMINOADIPIC SEMIALDEHYDE DEHYDROGENASE"/>
    <property type="match status" value="1"/>
</dbReference>
<dbReference type="Pfam" id="PF00171">
    <property type="entry name" value="Aldedh"/>
    <property type="match status" value="1"/>
</dbReference>
<dbReference type="RefSeq" id="WP_208315157.1">
    <property type="nucleotide sequence ID" value="NZ_JAELYA010000006.1"/>
</dbReference>
<evidence type="ECO:0000259" key="7">
    <source>
        <dbReference type="Pfam" id="PF00171"/>
    </source>
</evidence>
<accession>A0ABS3TTD9</accession>
<evidence type="ECO:0000256" key="1">
    <source>
        <dbReference type="ARBA" id="ARBA00011881"/>
    </source>
</evidence>
<sequence>MFDSQSVLNHFAIGEVASGGYVAGQGWLPTEGREAFDAICPADARVVAKVAGATAEDYDAIIAKAVETQKSWRMVPAPRRGELVHRIGQLMEENIEQLAGVIALDTGKTLPECRFELKEAIDMAYLATGLSRQLSGGTQQSQRDRHRMYEQWLPLGVVGVISAYNFPAAVWAQNAFLSAICGNTVIWKPSPKVPLTAIACQRLAVQAMQEFGADGVFALFIPGDDRIAEKLVADTRVNLISFTGSTGVGHKVASIVSSTLGRRYQLECSGNSAIIVDETADLKQAARAIANSGAGTTGQRCTSARRAIVHKSIEAELIELLKKTYAQIRIGHFTEPGVIAGPLIDKAAIDHYHAAIADAVALGGKVEFGGKRMDRDGYYVEPTFISGCQPDWPCIQRETFAPVVYLLTYETIEEAIAINNGVAQGLAAGIQSTSLYNIELFLSADGNDCGIAKVNMGTTGADVGASFGGEKETGGGRTAGSDAWKMFMRRQSVCINWSGTTPWDKQIVL</sequence>
<dbReference type="Proteomes" id="UP000669060">
    <property type="component" value="Unassembled WGS sequence"/>
</dbReference>
<comment type="subunit">
    <text evidence="1">Homotetramer.</text>
</comment>
<evidence type="ECO:0000256" key="6">
    <source>
        <dbReference type="RuleBase" id="RU003345"/>
    </source>
</evidence>
<keyword evidence="3" id="KW-0520">NAD</keyword>
<evidence type="ECO:0000313" key="9">
    <source>
        <dbReference type="Proteomes" id="UP000669060"/>
    </source>
</evidence>
<protein>
    <recommendedName>
        <fullName evidence="4">aldehyde dehydrogenase (NAD(+))</fullName>
        <ecNumber evidence="4">1.2.1.3</ecNumber>
    </recommendedName>
</protein>
<dbReference type="InterPro" id="IPR029510">
    <property type="entry name" value="Ald_DH_CS_GLU"/>
</dbReference>
<dbReference type="Gene3D" id="3.40.309.10">
    <property type="entry name" value="Aldehyde Dehydrogenase, Chain A, domain 2"/>
    <property type="match status" value="1"/>
</dbReference>
<dbReference type="InterPro" id="IPR016163">
    <property type="entry name" value="Ald_DH_C"/>
</dbReference>
<evidence type="ECO:0000256" key="5">
    <source>
        <dbReference type="PROSITE-ProRule" id="PRU10007"/>
    </source>
</evidence>
<gene>
    <name evidence="8" type="ORF">JFY56_17110</name>
</gene>
<proteinExistence type="inferred from homology"/>
<evidence type="ECO:0000256" key="2">
    <source>
        <dbReference type="ARBA" id="ARBA00023002"/>
    </source>
</evidence>
<dbReference type="PANTHER" id="PTHR43521">
    <property type="entry name" value="ALPHA-AMINOADIPIC SEMIALDEHYDE DEHYDROGENASE"/>
    <property type="match status" value="1"/>
</dbReference>
<dbReference type="InterPro" id="IPR015590">
    <property type="entry name" value="Aldehyde_DH_dom"/>
</dbReference>
<dbReference type="SUPFAM" id="SSF53720">
    <property type="entry name" value="ALDH-like"/>
    <property type="match status" value="1"/>
</dbReference>
<dbReference type="Gene3D" id="3.40.605.10">
    <property type="entry name" value="Aldehyde Dehydrogenase, Chain A, domain 1"/>
    <property type="match status" value="1"/>
</dbReference>
<evidence type="ECO:0000256" key="3">
    <source>
        <dbReference type="ARBA" id="ARBA00023027"/>
    </source>
</evidence>
<dbReference type="InterPro" id="IPR016162">
    <property type="entry name" value="Ald_DH_N"/>
</dbReference>
<keyword evidence="9" id="KW-1185">Reference proteome</keyword>
<dbReference type="EC" id="1.2.1.3" evidence="4"/>
<keyword evidence="2 6" id="KW-0560">Oxidoreductase</keyword>
<evidence type="ECO:0000313" key="8">
    <source>
        <dbReference type="EMBL" id="MBO3276947.1"/>
    </source>
</evidence>
<dbReference type="InterPro" id="IPR044638">
    <property type="entry name" value="ALDH7A1-like"/>
</dbReference>
<dbReference type="PROSITE" id="PS00687">
    <property type="entry name" value="ALDEHYDE_DEHYDR_GLU"/>
    <property type="match status" value="1"/>
</dbReference>
<comment type="caution">
    <text evidence="8">The sequence shown here is derived from an EMBL/GenBank/DDBJ whole genome shotgun (WGS) entry which is preliminary data.</text>
</comment>
<dbReference type="InterPro" id="IPR016161">
    <property type="entry name" value="Ald_DH/histidinol_DH"/>
</dbReference>
<name>A0ABS3TTD9_9PSED</name>
<organism evidence="8 9">
    <name type="scientific">Pseudomonas schmalbachii</name>
    <dbReference type="NCBI Taxonomy" id="2816993"/>
    <lineage>
        <taxon>Bacteria</taxon>
        <taxon>Pseudomonadati</taxon>
        <taxon>Pseudomonadota</taxon>
        <taxon>Gammaproteobacteria</taxon>
        <taxon>Pseudomonadales</taxon>
        <taxon>Pseudomonadaceae</taxon>
        <taxon>Pseudomonas</taxon>
    </lineage>
</organism>
<evidence type="ECO:0000256" key="4">
    <source>
        <dbReference type="ARBA" id="ARBA00024226"/>
    </source>
</evidence>
<comment type="similarity">
    <text evidence="6">Belongs to the aldehyde dehydrogenase family.</text>
</comment>
<feature type="active site" evidence="5">
    <location>
        <position position="267"/>
    </location>
</feature>
<feature type="domain" description="Aldehyde dehydrogenase" evidence="7">
    <location>
        <begin position="27"/>
        <end position="493"/>
    </location>
</feature>
<dbReference type="EMBL" id="JAELYA010000006">
    <property type="protein sequence ID" value="MBO3276947.1"/>
    <property type="molecule type" value="Genomic_DNA"/>
</dbReference>
<reference evidence="8 9" key="1">
    <citation type="submission" date="2020-12" db="EMBL/GenBank/DDBJ databases">
        <title>Pseudomonas schmalbachii sp. nov. isolated from millipede gut.</title>
        <authorList>
            <person name="Shelomi M."/>
        </authorList>
    </citation>
    <scope>NUCLEOTIDE SEQUENCE [LARGE SCALE GENOMIC DNA]</scope>
    <source>
        <strain evidence="8 9">Milli4</strain>
    </source>
</reference>